<sequence length="38" mass="4485">MAYKLFYTTANCKLFKDLTAFKRVDHPLSLLYCLETIL</sequence>
<dbReference type="Proteomes" id="UP000294752">
    <property type="component" value="Unassembled WGS sequence"/>
</dbReference>
<reference evidence="1 2" key="1">
    <citation type="submission" date="2019-03" db="EMBL/GenBank/DDBJ databases">
        <title>Genomic Encyclopedia of Type Strains, Phase III (KMG-III): the genomes of soil and plant-associated and newly described type strains.</title>
        <authorList>
            <person name="Whitman W."/>
        </authorList>
    </citation>
    <scope>NUCLEOTIDE SEQUENCE [LARGE SCALE GENOMIC DNA]</scope>
    <source>
        <strain evidence="1 2">CGMCC 1.12801</strain>
    </source>
</reference>
<dbReference type="AlphaFoldDB" id="A0A4R7CS81"/>
<dbReference type="EMBL" id="SNZV01000011">
    <property type="protein sequence ID" value="TDS08915.1"/>
    <property type="molecule type" value="Genomic_DNA"/>
</dbReference>
<name>A0A4R7CS81_9SPHI</name>
<proteinExistence type="predicted"/>
<keyword evidence="2" id="KW-1185">Reference proteome</keyword>
<comment type="caution">
    <text evidence="1">The sequence shown here is derived from an EMBL/GenBank/DDBJ whole genome shotgun (WGS) entry which is preliminary data.</text>
</comment>
<evidence type="ECO:0000313" key="1">
    <source>
        <dbReference type="EMBL" id="TDS08915.1"/>
    </source>
</evidence>
<accession>A0A4R7CS81</accession>
<gene>
    <name evidence="1" type="ORF">B0I21_11144</name>
</gene>
<evidence type="ECO:0000313" key="2">
    <source>
        <dbReference type="Proteomes" id="UP000294752"/>
    </source>
</evidence>
<organism evidence="1 2">
    <name type="scientific">Sphingobacterium paludis</name>
    <dbReference type="NCBI Taxonomy" id="1476465"/>
    <lineage>
        <taxon>Bacteria</taxon>
        <taxon>Pseudomonadati</taxon>
        <taxon>Bacteroidota</taxon>
        <taxon>Sphingobacteriia</taxon>
        <taxon>Sphingobacteriales</taxon>
        <taxon>Sphingobacteriaceae</taxon>
        <taxon>Sphingobacterium</taxon>
    </lineage>
</organism>
<protein>
    <submittedName>
        <fullName evidence="1">Uncharacterized protein</fullName>
    </submittedName>
</protein>